<accession>A0ABR2AMU3</accession>
<gene>
    <name evidence="1" type="ORF">V6N12_001392</name>
</gene>
<proteinExistence type="predicted"/>
<protein>
    <submittedName>
        <fullName evidence="1">Uncharacterized protein</fullName>
    </submittedName>
</protein>
<comment type="caution">
    <text evidence="1">The sequence shown here is derived from an EMBL/GenBank/DDBJ whole genome shotgun (WGS) entry which is preliminary data.</text>
</comment>
<keyword evidence="2" id="KW-1185">Reference proteome</keyword>
<evidence type="ECO:0000313" key="1">
    <source>
        <dbReference type="EMBL" id="KAK8494998.1"/>
    </source>
</evidence>
<dbReference type="EMBL" id="JBBPBM010000473">
    <property type="protein sequence ID" value="KAK8494998.1"/>
    <property type="molecule type" value="Genomic_DNA"/>
</dbReference>
<reference evidence="1 2" key="1">
    <citation type="journal article" date="2024" name="G3 (Bethesda)">
        <title>Genome assembly of Hibiscus sabdariffa L. provides insights into metabolisms of medicinal natural products.</title>
        <authorList>
            <person name="Kim T."/>
        </authorList>
    </citation>
    <scope>NUCLEOTIDE SEQUENCE [LARGE SCALE GENOMIC DNA]</scope>
    <source>
        <strain evidence="1">TK-2024</strain>
        <tissue evidence="1">Old leaves</tissue>
    </source>
</reference>
<dbReference type="Proteomes" id="UP001472677">
    <property type="component" value="Unassembled WGS sequence"/>
</dbReference>
<name>A0ABR2AMU3_9ROSI</name>
<evidence type="ECO:0000313" key="2">
    <source>
        <dbReference type="Proteomes" id="UP001472677"/>
    </source>
</evidence>
<sequence length="72" mass="8099">MSSAEGLQLCHPLVASSRVRYNCGFNQIRSQLVFNYRSMNVSSNVTSRGLVNRLMEILSRFCLKPNLGTYGL</sequence>
<organism evidence="1 2">
    <name type="scientific">Hibiscus sabdariffa</name>
    <name type="common">roselle</name>
    <dbReference type="NCBI Taxonomy" id="183260"/>
    <lineage>
        <taxon>Eukaryota</taxon>
        <taxon>Viridiplantae</taxon>
        <taxon>Streptophyta</taxon>
        <taxon>Embryophyta</taxon>
        <taxon>Tracheophyta</taxon>
        <taxon>Spermatophyta</taxon>
        <taxon>Magnoliopsida</taxon>
        <taxon>eudicotyledons</taxon>
        <taxon>Gunneridae</taxon>
        <taxon>Pentapetalae</taxon>
        <taxon>rosids</taxon>
        <taxon>malvids</taxon>
        <taxon>Malvales</taxon>
        <taxon>Malvaceae</taxon>
        <taxon>Malvoideae</taxon>
        <taxon>Hibiscus</taxon>
    </lineage>
</organism>